<comment type="similarity">
    <text evidence="1">Belongs to the jacalin lectin family.</text>
</comment>
<dbReference type="FunFam" id="2.100.10.30:FF:000001">
    <property type="entry name" value="Jacalin-related lectin 33"/>
    <property type="match status" value="1"/>
</dbReference>
<proteinExistence type="inferred from homology"/>
<dbReference type="GO" id="GO:0098542">
    <property type="term" value="P:defense response to other organism"/>
    <property type="evidence" value="ECO:0007669"/>
    <property type="project" value="TreeGrafter"/>
</dbReference>
<dbReference type="InterPro" id="IPR027417">
    <property type="entry name" value="P-loop_NTPase"/>
</dbReference>
<dbReference type="Pfam" id="PF01419">
    <property type="entry name" value="Jacalin"/>
    <property type="match status" value="1"/>
</dbReference>
<dbReference type="EMBL" id="VAHF01000002">
    <property type="protein sequence ID" value="TXG68425.1"/>
    <property type="molecule type" value="Genomic_DNA"/>
</dbReference>
<dbReference type="Pfam" id="PF18052">
    <property type="entry name" value="Rx_N"/>
    <property type="match status" value="1"/>
</dbReference>
<comment type="caution">
    <text evidence="7">The sequence shown here is derived from an EMBL/GenBank/DDBJ whole genome shotgun (WGS) entry which is preliminary data.</text>
</comment>
<dbReference type="Gene3D" id="3.40.50.300">
    <property type="entry name" value="P-loop containing nucleotide triphosphate hydrolases"/>
    <property type="match status" value="1"/>
</dbReference>
<dbReference type="SMART" id="SM00915">
    <property type="entry name" value="Jacalin"/>
    <property type="match status" value="1"/>
</dbReference>
<evidence type="ECO:0000256" key="4">
    <source>
        <dbReference type="ARBA" id="ARBA00022741"/>
    </source>
</evidence>
<dbReference type="FunFam" id="1.10.10.10:FF:000322">
    <property type="entry name" value="Probable disease resistance protein At1g63360"/>
    <property type="match status" value="1"/>
</dbReference>
<evidence type="ECO:0000256" key="5">
    <source>
        <dbReference type="ARBA" id="ARBA00022821"/>
    </source>
</evidence>
<protein>
    <recommendedName>
        <fullName evidence="6">Jacalin-type lectin domain-containing protein</fullName>
    </recommendedName>
</protein>
<feature type="domain" description="Jacalin-type lectin" evidence="6">
    <location>
        <begin position="891"/>
        <end position="1033"/>
    </location>
</feature>
<dbReference type="InterPro" id="IPR036388">
    <property type="entry name" value="WH-like_DNA-bd_sf"/>
</dbReference>
<dbReference type="Proteomes" id="UP000323000">
    <property type="component" value="Chromosome 2"/>
</dbReference>
<dbReference type="PROSITE" id="PS51752">
    <property type="entry name" value="JACALIN_LECTIN"/>
    <property type="match status" value="1"/>
</dbReference>
<dbReference type="Pfam" id="PF23598">
    <property type="entry name" value="LRR_14"/>
    <property type="match status" value="1"/>
</dbReference>
<dbReference type="SUPFAM" id="SSF51101">
    <property type="entry name" value="Mannose-binding lectins"/>
    <property type="match status" value="1"/>
</dbReference>
<organism evidence="7 8">
    <name type="scientific">Acer yangbiense</name>
    <dbReference type="NCBI Taxonomy" id="1000413"/>
    <lineage>
        <taxon>Eukaryota</taxon>
        <taxon>Viridiplantae</taxon>
        <taxon>Streptophyta</taxon>
        <taxon>Embryophyta</taxon>
        <taxon>Tracheophyta</taxon>
        <taxon>Spermatophyta</taxon>
        <taxon>Magnoliopsida</taxon>
        <taxon>eudicotyledons</taxon>
        <taxon>Gunneridae</taxon>
        <taxon>Pentapetalae</taxon>
        <taxon>rosids</taxon>
        <taxon>malvids</taxon>
        <taxon>Sapindales</taxon>
        <taxon>Sapindaceae</taxon>
        <taxon>Hippocastanoideae</taxon>
        <taxon>Acereae</taxon>
        <taxon>Acer</taxon>
    </lineage>
</organism>
<evidence type="ECO:0000313" key="8">
    <source>
        <dbReference type="Proteomes" id="UP000323000"/>
    </source>
</evidence>
<dbReference type="GO" id="GO:0043531">
    <property type="term" value="F:ADP binding"/>
    <property type="evidence" value="ECO:0007669"/>
    <property type="project" value="InterPro"/>
</dbReference>
<dbReference type="InterPro" id="IPR042197">
    <property type="entry name" value="Apaf_helical"/>
</dbReference>
<name>A0A5C7IH96_9ROSI</name>
<dbReference type="Pfam" id="PF00931">
    <property type="entry name" value="NB-ARC"/>
    <property type="match status" value="1"/>
</dbReference>
<keyword evidence="8" id="KW-1185">Reference proteome</keyword>
<dbReference type="SUPFAM" id="SSF52540">
    <property type="entry name" value="P-loop containing nucleoside triphosphate hydrolases"/>
    <property type="match status" value="1"/>
</dbReference>
<evidence type="ECO:0000313" key="7">
    <source>
        <dbReference type="EMBL" id="TXG68425.1"/>
    </source>
</evidence>
<dbReference type="PANTHER" id="PTHR23155:SF955">
    <property type="entry name" value="AAA+ ATPASE DOMAIN-CONTAINING PROTEIN"/>
    <property type="match status" value="1"/>
</dbReference>
<dbReference type="InterPro" id="IPR058922">
    <property type="entry name" value="WHD_DRP"/>
</dbReference>
<evidence type="ECO:0000256" key="1">
    <source>
        <dbReference type="ARBA" id="ARBA00006568"/>
    </source>
</evidence>
<dbReference type="InterPro" id="IPR036404">
    <property type="entry name" value="Jacalin-like_lectin_dom_sf"/>
</dbReference>
<dbReference type="GO" id="GO:0030246">
    <property type="term" value="F:carbohydrate binding"/>
    <property type="evidence" value="ECO:0007669"/>
    <property type="project" value="UniProtKB-KW"/>
</dbReference>
<dbReference type="AlphaFoldDB" id="A0A5C7IH96"/>
<keyword evidence="3" id="KW-0677">Repeat</keyword>
<gene>
    <name evidence="7" type="ORF">EZV62_003360</name>
</gene>
<evidence type="ECO:0000256" key="2">
    <source>
        <dbReference type="ARBA" id="ARBA00022734"/>
    </source>
</evidence>
<accession>A0A5C7IH96</accession>
<evidence type="ECO:0000256" key="3">
    <source>
        <dbReference type="ARBA" id="ARBA00022737"/>
    </source>
</evidence>
<keyword evidence="5" id="KW-0611">Plant defense</keyword>
<dbReference type="InterPro" id="IPR001229">
    <property type="entry name" value="Jacalin-like_lectin_dom"/>
</dbReference>
<dbReference type="Gene3D" id="1.10.10.10">
    <property type="entry name" value="Winged helix-like DNA-binding domain superfamily/Winged helix DNA-binding domain"/>
    <property type="match status" value="1"/>
</dbReference>
<dbReference type="Gene3D" id="1.10.8.430">
    <property type="entry name" value="Helical domain of apoptotic protease-activating factors"/>
    <property type="match status" value="1"/>
</dbReference>
<dbReference type="InterPro" id="IPR055414">
    <property type="entry name" value="LRR_R13L4/SHOC2-like"/>
</dbReference>
<dbReference type="OrthoDB" id="611536at2759"/>
<keyword evidence="4" id="KW-0547">Nucleotide-binding</keyword>
<reference evidence="8" key="1">
    <citation type="journal article" date="2019" name="Gigascience">
        <title>De novo genome assembly of the endangered Acer yangbiense, a plant species with extremely small populations endemic to Yunnan Province, China.</title>
        <authorList>
            <person name="Yang J."/>
            <person name="Wariss H.M."/>
            <person name="Tao L."/>
            <person name="Zhang R."/>
            <person name="Yun Q."/>
            <person name="Hollingsworth P."/>
            <person name="Dao Z."/>
            <person name="Luo G."/>
            <person name="Guo H."/>
            <person name="Ma Y."/>
            <person name="Sun W."/>
        </authorList>
    </citation>
    <scope>NUCLEOTIDE SEQUENCE [LARGE SCALE GENOMIC DNA]</scope>
    <source>
        <strain evidence="8">cv. Malutang</strain>
    </source>
</reference>
<dbReference type="CDD" id="cd09612">
    <property type="entry name" value="Jacalin"/>
    <property type="match status" value="1"/>
</dbReference>
<dbReference type="PANTHER" id="PTHR23155">
    <property type="entry name" value="DISEASE RESISTANCE PROTEIN RP"/>
    <property type="match status" value="1"/>
</dbReference>
<evidence type="ECO:0000259" key="6">
    <source>
        <dbReference type="PROSITE" id="PS51752"/>
    </source>
</evidence>
<dbReference type="PRINTS" id="PR00364">
    <property type="entry name" value="DISEASERSIST"/>
</dbReference>
<dbReference type="InterPro" id="IPR044974">
    <property type="entry name" value="Disease_R_plants"/>
</dbReference>
<dbReference type="Pfam" id="PF23559">
    <property type="entry name" value="WHD_DRP"/>
    <property type="match status" value="1"/>
</dbReference>
<dbReference type="InterPro" id="IPR033734">
    <property type="entry name" value="Jacalin-like_lectin_dom_plant"/>
</dbReference>
<dbReference type="InterPro" id="IPR002182">
    <property type="entry name" value="NB-ARC"/>
</dbReference>
<dbReference type="InterPro" id="IPR032675">
    <property type="entry name" value="LRR_dom_sf"/>
</dbReference>
<sequence>MDAKVSVSLLIEKLQDFLRGQAATSNPLFKKKVQTTINNLHSFEQFLQDAEDREALSGCWSMNDQTVGRVLKAIYSADDATDTLLIRNELQQIRFRRRENQTSPFIFSLTSLCSHILFIHEMKKFMNEVRRLVKKKEKAVTWDINATTSRLLSFENDHEYVSRWLFLEETDYFVGPEQKMNELFIRLKPHDFPKVIAVVGEGGLGKTTLVTTLYNRVDVRRNFTNRAWVQVPSLFDARYVLADILRQINQVELVVESTLSEDELMVRIGELLNGGRCLIVLEGVGVESSQILATLLNSSQFDARIIITTRIILNLPYQATYLTLRLGRLNEEQSWKLFLNKVRMAEADYMTNNSQLITFKKQILKVCGGLPSAIVLLAGLLSTKRQDYDDWYRVIVRASNNKGDILALSYHDLPSEIKPCFLYMGIFPRKAEIPVRRLIHLWVAEGFVMPSDPEKTNHEDVAERCFKELVIRNMIQVRRKSDGSPKTCYMPGFLYDFFSSKAEAVGFFHTSCVSTDKQSELAAVRRLAAHSGMINNFPSAFLQNLRSFVAFNTQIHAGDVGMFLNKIISNRGFGLLYMLDLEGLYKPMLSDDVLRKLIHLKYLGLRSTFIDSLPDAVASLPCLETLDVKHTNISNVIHIDKAEKLRHLYLFENSSDKVRLDLRSITNLQTLCGVNIESLSELTELQKLTRLGKLKLTGPGNMIGSKEMSECISKLTKLQFLKLRCKDNSYISLDLSLKEHEYLRDLYLVGQLVQEGFDNLFPPYLRKLTLLSSRINVNDQLLVLGQLPHLNILRLFCDSYFGQQLIFPSEAFPNLLILKLRSLPNLEEWIVEEGAMKYLNRLEIRDCEHLKQPQGLVNLKFLKELVITNMTMGFGEAVEEILRGRNVYQSSIKVGPWGGLGGTEWSYMPKGGIVEIVINHGDIIDSLSFKSVYANKEAESSINFGGEGGNKTQLISIDWPEEYLTSISGTTGKFYTIESCVESLTFYTNWHTHGPFGSSKGTHFSLPIENRVIVGFHGRAGLYIDAIGVYQKTATSIQGHFMTSKVYQSSTEVGPWGGLGGTRWSYMPKGGIVEKIINHGEIIDSLSVKSVCANNVAESSSNFSGKGGNKTQDFMDELAGKFMDAIGVYQNAATSIQGQFMTPKVRIMIFFLMQ</sequence>
<dbReference type="Gene3D" id="3.80.10.10">
    <property type="entry name" value="Ribonuclease Inhibitor"/>
    <property type="match status" value="2"/>
</dbReference>
<dbReference type="InterPro" id="IPR041118">
    <property type="entry name" value="Rx_N"/>
</dbReference>
<dbReference type="SUPFAM" id="SSF52058">
    <property type="entry name" value="L domain-like"/>
    <property type="match status" value="1"/>
</dbReference>
<dbReference type="Gene3D" id="2.100.10.30">
    <property type="entry name" value="Jacalin-like lectin domain"/>
    <property type="match status" value="2"/>
</dbReference>
<keyword evidence="2" id="KW-0430">Lectin</keyword>